<name>A0ABQ6A0I0_9GAMM</name>
<keyword evidence="2" id="KW-1185">Reference proteome</keyword>
<evidence type="ECO:0000313" key="2">
    <source>
        <dbReference type="Proteomes" id="UP001156682"/>
    </source>
</evidence>
<evidence type="ECO:0008006" key="3">
    <source>
        <dbReference type="Google" id="ProtNLM"/>
    </source>
</evidence>
<protein>
    <recommendedName>
        <fullName evidence="3">Transcriptional regulator, AbiEi antitoxin, Type IV TA system</fullName>
    </recommendedName>
</protein>
<proteinExistence type="predicted"/>
<dbReference type="EMBL" id="BSOR01000031">
    <property type="protein sequence ID" value="GLR64426.1"/>
    <property type="molecule type" value="Genomic_DNA"/>
</dbReference>
<reference evidence="2" key="1">
    <citation type="journal article" date="2019" name="Int. J. Syst. Evol. Microbiol.">
        <title>The Global Catalogue of Microorganisms (GCM) 10K type strain sequencing project: providing services to taxonomists for standard genome sequencing and annotation.</title>
        <authorList>
            <consortium name="The Broad Institute Genomics Platform"/>
            <consortium name="The Broad Institute Genome Sequencing Center for Infectious Disease"/>
            <person name="Wu L."/>
            <person name="Ma J."/>
        </authorList>
    </citation>
    <scope>NUCLEOTIDE SEQUENCE [LARGE SCALE GENOMIC DNA]</scope>
    <source>
        <strain evidence="2">NBRC 100033</strain>
    </source>
</reference>
<dbReference type="Proteomes" id="UP001156682">
    <property type="component" value="Unassembled WGS sequence"/>
</dbReference>
<comment type="caution">
    <text evidence="1">The sequence shown here is derived from an EMBL/GenBank/DDBJ whole genome shotgun (WGS) entry which is preliminary data.</text>
</comment>
<accession>A0ABQ6A0I0</accession>
<gene>
    <name evidence="1" type="ORF">GCM10007878_18640</name>
</gene>
<organism evidence="1 2">
    <name type="scientific">Marinospirillum insulare</name>
    <dbReference type="NCBI Taxonomy" id="217169"/>
    <lineage>
        <taxon>Bacteria</taxon>
        <taxon>Pseudomonadati</taxon>
        <taxon>Pseudomonadota</taxon>
        <taxon>Gammaproteobacteria</taxon>
        <taxon>Oceanospirillales</taxon>
        <taxon>Oceanospirillaceae</taxon>
        <taxon>Marinospirillum</taxon>
    </lineage>
</organism>
<dbReference type="RefSeq" id="WP_051610572.1">
    <property type="nucleotide sequence ID" value="NZ_BSOR01000031.1"/>
</dbReference>
<evidence type="ECO:0000313" key="1">
    <source>
        <dbReference type="EMBL" id="GLR64426.1"/>
    </source>
</evidence>
<sequence length="212" mass="23784">MNVIEIANQLPVSLISHQMLSSILSKSVSNVNNKIASLIASDDLIRLKKGFYSFAPAYRRQPINSLAIANGLYVPSYVSFEYALSWYGVIPERVVQVTSATSKNNKLFETPLGRFSYKKVPLKAYSLGVDWHFNEVEGGLLIATLEKALCDKIRYERGLGSLTQQQMLEYLEYDLRAELPPDTNTSLIESIATAYRSKNLATLATVLRKKQQ</sequence>